<evidence type="ECO:0000256" key="2">
    <source>
        <dbReference type="ARBA" id="ARBA00022801"/>
    </source>
</evidence>
<keyword evidence="4" id="KW-1185">Reference proteome</keyword>
<dbReference type="SUPFAM" id="SSF53474">
    <property type="entry name" value="alpha/beta-Hydrolases"/>
    <property type="match status" value="1"/>
</dbReference>
<dbReference type="InterPro" id="IPR029058">
    <property type="entry name" value="AB_hydrolase_fold"/>
</dbReference>
<comment type="similarity">
    <text evidence="1">Belongs to the esterase D family.</text>
</comment>
<proteinExistence type="inferred from homology"/>
<name>A0A849VDC9_9GAMM</name>
<protein>
    <submittedName>
        <fullName evidence="3">Alpha/beta hydrolase</fullName>
    </submittedName>
</protein>
<dbReference type="AlphaFoldDB" id="A0A849VDC9"/>
<sequence length="235" mass="26222">MSAPPEITIALPASYKQDKSKHYPVLYLLDAKLNDELVFGMLQRLHSSNGANEHIIVGIESHDRLNDFAPTINKDPRGPVGAGGGADKLLDFIQSELMPTINKNYRTKSHNVIAGHSIAGLLVMHSFHARPHLFQGHLAFSPAVWWGARETANAAKQYMHSNKKVGNFLYMTIGSEGGEMRQVYDNLSQTILRNRSTDLVVQLDTFNDEGHDFTMAAGLYNALRALHLYQQNNRL</sequence>
<dbReference type="InterPro" id="IPR000801">
    <property type="entry name" value="Esterase-like"/>
</dbReference>
<dbReference type="PANTHER" id="PTHR40841:SF2">
    <property type="entry name" value="SIDEROPHORE-DEGRADING ESTERASE (EUROFUNG)"/>
    <property type="match status" value="1"/>
</dbReference>
<accession>A0A849VDC9</accession>
<keyword evidence="2 3" id="KW-0378">Hydrolase</keyword>
<dbReference type="EMBL" id="JABBPG010000006">
    <property type="protein sequence ID" value="NOU51689.1"/>
    <property type="molecule type" value="Genomic_DNA"/>
</dbReference>
<dbReference type="Gene3D" id="3.40.50.1820">
    <property type="entry name" value="alpha/beta hydrolase"/>
    <property type="match status" value="1"/>
</dbReference>
<gene>
    <name evidence="3" type="ORF">HG263_14225</name>
</gene>
<dbReference type="Pfam" id="PF00756">
    <property type="entry name" value="Esterase"/>
    <property type="match status" value="1"/>
</dbReference>
<evidence type="ECO:0000313" key="4">
    <source>
        <dbReference type="Proteomes" id="UP000586305"/>
    </source>
</evidence>
<comment type="caution">
    <text evidence="3">The sequence shown here is derived from an EMBL/GenBank/DDBJ whole genome shotgun (WGS) entry which is preliminary data.</text>
</comment>
<evidence type="ECO:0000313" key="3">
    <source>
        <dbReference type="EMBL" id="NOU51689.1"/>
    </source>
</evidence>
<evidence type="ECO:0000256" key="1">
    <source>
        <dbReference type="ARBA" id="ARBA00005622"/>
    </source>
</evidence>
<organism evidence="3 4">
    <name type="scientific">Pseudoalteromonas caenipelagi</name>
    <dbReference type="NCBI Taxonomy" id="2726988"/>
    <lineage>
        <taxon>Bacteria</taxon>
        <taxon>Pseudomonadati</taxon>
        <taxon>Pseudomonadota</taxon>
        <taxon>Gammaproteobacteria</taxon>
        <taxon>Alteromonadales</taxon>
        <taxon>Pseudoalteromonadaceae</taxon>
        <taxon>Pseudoalteromonas</taxon>
    </lineage>
</organism>
<dbReference type="Proteomes" id="UP000586305">
    <property type="component" value="Unassembled WGS sequence"/>
</dbReference>
<reference evidence="3 4" key="1">
    <citation type="submission" date="2020-04" db="EMBL/GenBank/DDBJ databases">
        <title>Pseudoalteromonas caenipelagi sp. nov., isolated from a tidal flat.</title>
        <authorList>
            <person name="Park S."/>
            <person name="Yoon J.-H."/>
        </authorList>
    </citation>
    <scope>NUCLEOTIDE SEQUENCE [LARGE SCALE GENOMIC DNA]</scope>
    <source>
        <strain evidence="3 4">JBTF-M23</strain>
    </source>
</reference>
<dbReference type="PANTHER" id="PTHR40841">
    <property type="entry name" value="SIDEROPHORE TRIACETYLFUSARININE C ESTERASE"/>
    <property type="match status" value="1"/>
</dbReference>
<dbReference type="GO" id="GO:0016788">
    <property type="term" value="F:hydrolase activity, acting on ester bonds"/>
    <property type="evidence" value="ECO:0007669"/>
    <property type="project" value="TreeGrafter"/>
</dbReference>
<dbReference type="InterPro" id="IPR052558">
    <property type="entry name" value="Siderophore_Hydrolase_D"/>
</dbReference>